<proteinExistence type="predicted"/>
<organism evidence="3 4">
    <name type="scientific">Dictyobacter halimunensis</name>
    <dbReference type="NCBI Taxonomy" id="3026934"/>
    <lineage>
        <taxon>Bacteria</taxon>
        <taxon>Bacillati</taxon>
        <taxon>Chloroflexota</taxon>
        <taxon>Ktedonobacteria</taxon>
        <taxon>Ktedonobacterales</taxon>
        <taxon>Dictyobacteraceae</taxon>
        <taxon>Dictyobacter</taxon>
    </lineage>
</organism>
<evidence type="ECO:0000256" key="1">
    <source>
        <dbReference type="SAM" id="MobiDB-lite"/>
    </source>
</evidence>
<evidence type="ECO:0000313" key="3">
    <source>
        <dbReference type="EMBL" id="GLV56329.1"/>
    </source>
</evidence>
<dbReference type="InterPro" id="IPR036397">
    <property type="entry name" value="RNaseH_sf"/>
</dbReference>
<dbReference type="EMBL" id="BSRI01000002">
    <property type="protein sequence ID" value="GLV56329.1"/>
    <property type="molecule type" value="Genomic_DNA"/>
</dbReference>
<protein>
    <recommendedName>
        <fullName evidence="2">Exonuclease domain-containing protein</fullName>
    </recommendedName>
</protein>
<dbReference type="SUPFAM" id="SSF53098">
    <property type="entry name" value="Ribonuclease H-like"/>
    <property type="match status" value="1"/>
</dbReference>
<comment type="caution">
    <text evidence="3">The sequence shown here is derived from an EMBL/GenBank/DDBJ whole genome shotgun (WGS) entry which is preliminary data.</text>
</comment>
<accession>A0ABQ6FPY2</accession>
<dbReference type="InterPro" id="IPR013520">
    <property type="entry name" value="Ribonucl_H"/>
</dbReference>
<evidence type="ECO:0000259" key="2">
    <source>
        <dbReference type="SMART" id="SM00479"/>
    </source>
</evidence>
<dbReference type="SMART" id="SM00479">
    <property type="entry name" value="EXOIII"/>
    <property type="match status" value="1"/>
</dbReference>
<name>A0ABQ6FPY2_9CHLR</name>
<dbReference type="InterPro" id="IPR012337">
    <property type="entry name" value="RNaseH-like_sf"/>
</dbReference>
<gene>
    <name evidence="3" type="ORF">KDH_31700</name>
</gene>
<evidence type="ECO:0000313" key="4">
    <source>
        <dbReference type="Proteomes" id="UP001344906"/>
    </source>
</evidence>
<dbReference type="Pfam" id="PF00929">
    <property type="entry name" value="RNase_T"/>
    <property type="match status" value="1"/>
</dbReference>
<feature type="region of interest" description="Disordered" evidence="1">
    <location>
        <begin position="171"/>
        <end position="192"/>
    </location>
</feature>
<reference evidence="3 4" key="1">
    <citation type="submission" date="2023-02" db="EMBL/GenBank/DDBJ databases">
        <title>Dictyobacter halimunensis sp. nov., a new member of the class Ktedonobacteria from forest soil in a geothermal area.</title>
        <authorList>
            <person name="Rachmania M.K."/>
            <person name="Ningsih F."/>
            <person name="Sakai Y."/>
            <person name="Yabe S."/>
            <person name="Yokota A."/>
            <person name="Sjamsuridzal W."/>
        </authorList>
    </citation>
    <scope>NUCLEOTIDE SEQUENCE [LARGE SCALE GENOMIC DNA]</scope>
    <source>
        <strain evidence="3 4">S3.2.2.5</strain>
    </source>
</reference>
<dbReference type="Proteomes" id="UP001344906">
    <property type="component" value="Unassembled WGS sequence"/>
</dbReference>
<keyword evidence="4" id="KW-1185">Reference proteome</keyword>
<dbReference type="Gene3D" id="3.30.420.10">
    <property type="entry name" value="Ribonuclease H-like superfamily/Ribonuclease H"/>
    <property type="match status" value="1"/>
</dbReference>
<sequence>MPNLAFLELDTTGVYESAEIIRALVLDRDGNTLLDLYAQPTTTLNANIERITGITSQDIIAKGQPVQTVIEQLRTVLQGKYVLSYNLDFDIGKLQEATTRLDIEPLTFVAEDLMEHAMKYYSLRSYPKLEGLCRRIGSPLPEQPHQTAFHRAEGQLALLKAIANVVTDAQPPTASPIAAEDTDADTIDEHPF</sequence>
<dbReference type="RefSeq" id="WP_338251536.1">
    <property type="nucleotide sequence ID" value="NZ_BSRI01000002.1"/>
</dbReference>
<feature type="domain" description="Exonuclease" evidence="2">
    <location>
        <begin position="3"/>
        <end position="172"/>
    </location>
</feature>